<protein>
    <submittedName>
        <fullName evidence="1">Uncharacterized protein</fullName>
    </submittedName>
</protein>
<dbReference type="Proteomes" id="UP000001301">
    <property type="component" value="Plasmid pBT9727"/>
</dbReference>
<evidence type="ECO:0000313" key="2">
    <source>
        <dbReference type="Proteomes" id="UP000001301"/>
    </source>
</evidence>
<keyword evidence="1" id="KW-0614">Plasmid</keyword>
<dbReference type="EMBL" id="CP000047">
    <property type="protein sequence ID" value="AAW31027.1"/>
    <property type="molecule type" value="Genomic_DNA"/>
</dbReference>
<accession>Q5LK79</accession>
<sequence>MIVKTVAIVTEIKSKDVKSIYPIKKLVIPHSKGLKVLSSSKLIAKYNWMNLKSSFCRTINGKSNNGILNEKYKI</sequence>
<name>Q5LK79_BACHK</name>
<proteinExistence type="predicted"/>
<dbReference type="AlphaFoldDB" id="Q5LK79"/>
<dbReference type="HOGENOM" id="CLU_2679994_0_0_9"/>
<gene>
    <name evidence="1" type="ordered locus">pBT9727_0056</name>
</gene>
<evidence type="ECO:0000313" key="1">
    <source>
        <dbReference type="EMBL" id="AAW31027.1"/>
    </source>
</evidence>
<geneLocation type="plasmid" evidence="1 2">
    <name>pBT9727</name>
</geneLocation>
<organism evidence="1 2">
    <name type="scientific">Bacillus thuringiensis subsp. konkukian (strain 97-27)</name>
    <dbReference type="NCBI Taxonomy" id="281309"/>
    <lineage>
        <taxon>Bacteria</taxon>
        <taxon>Bacillati</taxon>
        <taxon>Bacillota</taxon>
        <taxon>Bacilli</taxon>
        <taxon>Bacillales</taxon>
        <taxon>Bacillaceae</taxon>
        <taxon>Bacillus</taxon>
        <taxon>Bacillus cereus group</taxon>
    </lineage>
</organism>
<reference evidence="1 2" key="1">
    <citation type="journal article" date="2006" name="J. Bacteriol.">
        <title>Pathogenomic sequence analysis of Bacillus cereus and Bacillus thuringiensis isolates closely related to Bacillus anthracis.</title>
        <authorList>
            <person name="Han C.S."/>
            <person name="Xie G."/>
            <person name="Challacombe J.F."/>
            <person name="Altherr M.R."/>
            <person name="Bhotika S.S."/>
            <person name="Brown N."/>
            <person name="Bruce D."/>
            <person name="Campbell C.S."/>
            <person name="Campbell M.L."/>
            <person name="Chen J."/>
            <person name="Chertkov O."/>
            <person name="Cleland C."/>
            <person name="Dimitrijevic M."/>
            <person name="Doggett N.A."/>
            <person name="Fawcett J.J."/>
            <person name="Glavina T."/>
            <person name="Goodwin L.A."/>
            <person name="Green L.D."/>
            <person name="Hill K.K."/>
            <person name="Hitchcock P."/>
            <person name="Jackson P.J."/>
            <person name="Keim P."/>
            <person name="Kewalramani A.R."/>
            <person name="Longmire J."/>
            <person name="Lucas S."/>
            <person name="Malfatti S."/>
            <person name="McMurry K."/>
            <person name="Meincke L.J."/>
            <person name="Misra M."/>
            <person name="Moseman B.L."/>
            <person name="Mundt M."/>
            <person name="Munk A.C."/>
            <person name="Okinaka R.T."/>
            <person name="Parson-Quintana B."/>
            <person name="Reilly L.P."/>
            <person name="Richardson P."/>
            <person name="Robinson D.L."/>
            <person name="Rubin E."/>
            <person name="Saunders E."/>
            <person name="Tapia R."/>
            <person name="Tesmer J.G."/>
            <person name="Thayer N."/>
            <person name="Thompson L.S."/>
            <person name="Tice H."/>
            <person name="Ticknor L.O."/>
            <person name="Wills P.L."/>
            <person name="Brettin T.S."/>
            <person name="Gilna P."/>
        </authorList>
    </citation>
    <scope>NUCLEOTIDE SEQUENCE [LARGE SCALE GENOMIC DNA]</scope>
    <source>
        <strain evidence="1 2">97-27</strain>
        <plasmid evidence="2">pBT9727</plasmid>
    </source>
</reference>
<dbReference type="KEGG" id="btk:pBT9727_0056"/>